<name>A0A6J5P0T2_9CAUD</name>
<accession>A0A6J5P0T2</accession>
<evidence type="ECO:0008006" key="3">
    <source>
        <dbReference type="Google" id="ProtNLM"/>
    </source>
</evidence>
<proteinExistence type="predicted"/>
<evidence type="ECO:0000313" key="1">
    <source>
        <dbReference type="EMBL" id="CAB4143327.1"/>
    </source>
</evidence>
<dbReference type="EMBL" id="LR796418">
    <property type="protein sequence ID" value="CAB4143327.1"/>
    <property type="molecule type" value="Genomic_DNA"/>
</dbReference>
<reference evidence="2" key="1">
    <citation type="submission" date="2020-04" db="EMBL/GenBank/DDBJ databases">
        <authorList>
            <person name="Chiriac C."/>
            <person name="Salcher M."/>
            <person name="Ghai R."/>
            <person name="Kavagutti S V."/>
        </authorList>
    </citation>
    <scope>NUCLEOTIDE SEQUENCE</scope>
</reference>
<sequence length="424" mass="45426">MALPGVKTIVKDRFYSISRQDIPVGPRIVLIAKRGTPSGTGNVQDLDVVQATSEQDVITAFGEDSQVHRGYYELVAGGAERVFIVPMPADSSFNHSTGAITSVTYAAAGGGSVFDAAFEAAESAQPDIIVPWGRGTHSSEWQDPATPGDDEEYGFYANNAATSSSWAGKIAAKVKEISENSHACFAIMGIKPYVGTSEFMTPSQVSSHLYNSGSGPANLISRDSTTTFDTVEFKEIGRHVVVIASELKPVNYPTAWGYANGATTFAAAISRMSSFTSPVNKTAYNVSALRYNPTRTHQLGLSDRGVNFIALNFNKVPTFVEGLTMAGGTSDYTRISTMRIVTEAALLVRQVCTKFVGEASTLQTRNSMETAITSALKGMQQVGALLDSDFTVSYWPAENKAFVDLVLTPAFELKNIEVQVAVTI</sequence>
<gene>
    <name evidence="1" type="ORF">UFOVP436_116</name>
    <name evidence="2" type="ORF">UFOVP784_116</name>
</gene>
<protein>
    <recommendedName>
        <fullName evidence="3">Tail sheath protein</fullName>
    </recommendedName>
</protein>
<evidence type="ECO:0000313" key="2">
    <source>
        <dbReference type="EMBL" id="CAB4162785.1"/>
    </source>
</evidence>
<dbReference type="EMBL" id="LR796737">
    <property type="protein sequence ID" value="CAB4162785.1"/>
    <property type="molecule type" value="Genomic_DNA"/>
</dbReference>
<organism evidence="2">
    <name type="scientific">uncultured Caudovirales phage</name>
    <dbReference type="NCBI Taxonomy" id="2100421"/>
    <lineage>
        <taxon>Viruses</taxon>
        <taxon>Duplodnaviria</taxon>
        <taxon>Heunggongvirae</taxon>
        <taxon>Uroviricota</taxon>
        <taxon>Caudoviricetes</taxon>
        <taxon>Peduoviridae</taxon>
        <taxon>Maltschvirus</taxon>
        <taxon>Maltschvirus maltsch</taxon>
    </lineage>
</organism>